<evidence type="ECO:0000313" key="2">
    <source>
        <dbReference type="Proteomes" id="UP000830768"/>
    </source>
</evidence>
<gene>
    <name evidence="1" type="ORF">LCI18_008089</name>
</gene>
<proteinExistence type="predicted"/>
<evidence type="ECO:0000313" key="1">
    <source>
        <dbReference type="EMBL" id="UPK97154.1"/>
    </source>
</evidence>
<dbReference type="EMBL" id="CP090035">
    <property type="protein sequence ID" value="UPK97154.1"/>
    <property type="molecule type" value="Genomic_DNA"/>
</dbReference>
<accession>A0ACD3Z7C6</accession>
<organism evidence="1 2">
    <name type="scientific">Fusarium solani subsp. cucurbitae</name>
    <name type="common">Neocosmosporum cucurbitae</name>
    <dbReference type="NCBI Taxonomy" id="2747967"/>
    <lineage>
        <taxon>Eukaryota</taxon>
        <taxon>Fungi</taxon>
        <taxon>Dikarya</taxon>
        <taxon>Ascomycota</taxon>
        <taxon>Pezizomycotina</taxon>
        <taxon>Sordariomycetes</taxon>
        <taxon>Hypocreomycetidae</taxon>
        <taxon>Hypocreales</taxon>
        <taxon>Nectriaceae</taxon>
        <taxon>Fusarium</taxon>
        <taxon>Fusarium solani species complex</taxon>
    </lineage>
</organism>
<sequence>MPAEDAGRFKHMLDLQWACIVVAALSGAAEYPDLLPDYPRWGHPDMRALAWVDQLILGGHVGQPPPRCGREIG</sequence>
<dbReference type="Proteomes" id="UP000830768">
    <property type="component" value="Chromosome 6"/>
</dbReference>
<name>A0ACD3Z7C6_FUSSC</name>
<reference evidence="1" key="1">
    <citation type="submission" date="2021-11" db="EMBL/GenBank/DDBJ databases">
        <title>Fusarium solani-melongenae Genome sequencing and assembly.</title>
        <authorList>
            <person name="Xie S."/>
            <person name="Huang L."/>
            <person name="Zhang X."/>
        </authorList>
    </citation>
    <scope>NUCLEOTIDE SEQUENCE</scope>
    <source>
        <strain evidence="1">CRI 24-3</strain>
    </source>
</reference>
<protein>
    <submittedName>
        <fullName evidence="1">Uncharacterized protein</fullName>
    </submittedName>
</protein>
<keyword evidence="2" id="KW-1185">Reference proteome</keyword>